<name>A0A914AKX9_PATMI</name>
<evidence type="ECO:0000259" key="1">
    <source>
        <dbReference type="Pfam" id="PF00078"/>
    </source>
</evidence>
<feature type="domain" description="Reverse transcriptase" evidence="1">
    <location>
        <begin position="181"/>
        <end position="313"/>
    </location>
</feature>
<dbReference type="EnsemblMetazoa" id="XM_038208727.1">
    <property type="protein sequence ID" value="XP_038064655.1"/>
    <property type="gene ID" value="LOC119735039"/>
</dbReference>
<sequence>MTPLPPFPLHALLDIGWDFNAHVARQFSYHSTTNRNDNDRLASWKSHFENLLSSGNASNDPVSIDPVFVPNPYIRTGKFSETEVNIAIKQVKLGEASGVDNIPIEVSMLPKLKKYLTRFCNATLEGNRPLEWGLSSIVPVPKKGDLTIPDIYQGISRAQTAAQTTTRESASLKLLPRPTMFKILHACGIPETIHAMKIMYKDTSAFALTPEGESSSFSVNNGVLQGDILAPYLFVIILDYTLRTALNVTDGLTLSRRRSSRHPAQYLSDLEYADDISLLADTILDAESLLHKVEACCKSVGLSLNAKKTKYMVINPSPAQLIISSVEKLKLLCSH</sequence>
<dbReference type="AlphaFoldDB" id="A0A914AKX9"/>
<dbReference type="PANTHER" id="PTHR47027:SF27">
    <property type="entry name" value="REVERSE TRANSCRIPTASE DOMAIN-CONTAINING PROTEIN"/>
    <property type="match status" value="1"/>
</dbReference>
<proteinExistence type="predicted"/>
<dbReference type="PANTHER" id="PTHR47027">
    <property type="entry name" value="REVERSE TRANSCRIPTASE DOMAIN-CONTAINING PROTEIN"/>
    <property type="match status" value="1"/>
</dbReference>
<dbReference type="GeneID" id="119735039"/>
<dbReference type="InterPro" id="IPR000477">
    <property type="entry name" value="RT_dom"/>
</dbReference>
<dbReference type="EnsemblMetazoa" id="XM_038208730.1">
    <property type="protein sequence ID" value="XP_038064658.1"/>
    <property type="gene ID" value="LOC119735041"/>
</dbReference>
<keyword evidence="3" id="KW-1185">Reference proteome</keyword>
<organism evidence="2 3">
    <name type="scientific">Patiria miniata</name>
    <name type="common">Bat star</name>
    <name type="synonym">Asterina miniata</name>
    <dbReference type="NCBI Taxonomy" id="46514"/>
    <lineage>
        <taxon>Eukaryota</taxon>
        <taxon>Metazoa</taxon>
        <taxon>Echinodermata</taxon>
        <taxon>Eleutherozoa</taxon>
        <taxon>Asterozoa</taxon>
        <taxon>Asteroidea</taxon>
        <taxon>Valvatacea</taxon>
        <taxon>Valvatida</taxon>
        <taxon>Asterinidae</taxon>
        <taxon>Patiria</taxon>
    </lineage>
</organism>
<dbReference type="RefSeq" id="XP_038064655.1">
    <property type="nucleotide sequence ID" value="XM_038208727.1"/>
</dbReference>
<dbReference type="Proteomes" id="UP000887568">
    <property type="component" value="Unplaced"/>
</dbReference>
<dbReference type="GeneID" id="119735043"/>
<dbReference type="GeneID" id="119735034"/>
<dbReference type="RefSeq" id="XP_038064658.1">
    <property type="nucleotide sequence ID" value="XM_038208730.1"/>
</dbReference>
<dbReference type="OrthoDB" id="410104at2759"/>
<dbReference type="GeneID" id="119735041"/>
<dbReference type="Pfam" id="PF00078">
    <property type="entry name" value="RVT_1"/>
    <property type="match status" value="1"/>
</dbReference>
<dbReference type="InterPro" id="IPR043502">
    <property type="entry name" value="DNA/RNA_pol_sf"/>
</dbReference>
<accession>A0A914AKX9</accession>
<dbReference type="EnsemblMetazoa" id="XM_038208723.1">
    <property type="protein sequence ID" value="XP_038064651.1"/>
    <property type="gene ID" value="LOC119735034"/>
</dbReference>
<dbReference type="EnsemblMetazoa" id="XM_038208732.1">
    <property type="protein sequence ID" value="XP_038064660.1"/>
    <property type="gene ID" value="LOC119735043"/>
</dbReference>
<evidence type="ECO:0000313" key="2">
    <source>
        <dbReference type="EnsemblMetazoa" id="XP_038064655.1"/>
    </source>
</evidence>
<dbReference type="RefSeq" id="XP_038064660.1">
    <property type="nucleotide sequence ID" value="XM_038208732.1"/>
</dbReference>
<protein>
    <recommendedName>
        <fullName evidence="1">Reverse transcriptase domain-containing protein</fullName>
    </recommendedName>
</protein>
<dbReference type="SUPFAM" id="SSF56672">
    <property type="entry name" value="DNA/RNA polymerases"/>
    <property type="match status" value="1"/>
</dbReference>
<dbReference type="RefSeq" id="XP_038064651.1">
    <property type="nucleotide sequence ID" value="XM_038208723.1"/>
</dbReference>
<reference evidence="2" key="1">
    <citation type="submission" date="2022-11" db="UniProtKB">
        <authorList>
            <consortium name="EnsemblMetazoa"/>
        </authorList>
    </citation>
    <scope>IDENTIFICATION</scope>
</reference>
<evidence type="ECO:0000313" key="3">
    <source>
        <dbReference type="Proteomes" id="UP000887568"/>
    </source>
</evidence>